<reference evidence="6 7" key="3">
    <citation type="journal article" date="2017" name="G3 (Bethesda)">
        <title>Comparative analysis highlights variable genome content of wheat rusts and divergence of the mating loci.</title>
        <authorList>
            <person name="Cuomo C.A."/>
            <person name="Bakkeren G."/>
            <person name="Khalil H.B."/>
            <person name="Panwar V."/>
            <person name="Joly D."/>
            <person name="Linning R."/>
            <person name="Sakthikumar S."/>
            <person name="Song X."/>
            <person name="Adiconis X."/>
            <person name="Fan L."/>
            <person name="Goldberg J.M."/>
            <person name="Levin J.Z."/>
            <person name="Young S."/>
            <person name="Zeng Q."/>
            <person name="Anikster Y."/>
            <person name="Bruce M."/>
            <person name="Wang M."/>
            <person name="Yin C."/>
            <person name="McCallum B."/>
            <person name="Szabo L.J."/>
            <person name="Hulbert S."/>
            <person name="Chen X."/>
            <person name="Fellers J.P."/>
        </authorList>
    </citation>
    <scope>NUCLEOTIDE SEQUENCE</scope>
    <source>
        <strain evidence="7">Isolate 1-1 / race 1 (BBBD)</strain>
        <strain evidence="6">isolate 1-1 / race 1 (BBBD)</strain>
    </source>
</reference>
<keyword evidence="2 3" id="KW-0012">Acyltransferase</keyword>
<proteinExistence type="inferred from homology"/>
<reference evidence="5" key="1">
    <citation type="submission" date="2009-11" db="EMBL/GenBank/DDBJ databases">
        <authorList>
            <consortium name="The Broad Institute Genome Sequencing Platform"/>
            <person name="Ward D."/>
            <person name="Feldgarden M."/>
            <person name="Earl A."/>
            <person name="Young S.K."/>
            <person name="Zeng Q."/>
            <person name="Koehrsen M."/>
            <person name="Alvarado L."/>
            <person name="Berlin A."/>
            <person name="Bochicchio J."/>
            <person name="Borenstein D."/>
            <person name="Chapman S.B."/>
            <person name="Chen Z."/>
            <person name="Engels R."/>
            <person name="Freedman E."/>
            <person name="Gellesch M."/>
            <person name="Goldberg J."/>
            <person name="Griggs A."/>
            <person name="Gujja S."/>
            <person name="Heilman E."/>
            <person name="Heiman D."/>
            <person name="Hepburn T."/>
            <person name="Howarth C."/>
            <person name="Jen D."/>
            <person name="Larson L."/>
            <person name="Lewis B."/>
            <person name="Mehta T."/>
            <person name="Park D."/>
            <person name="Pearson M."/>
            <person name="Roberts A."/>
            <person name="Saif S."/>
            <person name="Shea T."/>
            <person name="Shenoy N."/>
            <person name="Sisk P."/>
            <person name="Stolte C."/>
            <person name="Sykes S."/>
            <person name="Thomson T."/>
            <person name="Walk T."/>
            <person name="White J."/>
            <person name="Yandava C."/>
            <person name="Izard J."/>
            <person name="Baranova O.V."/>
            <person name="Blanton J.M."/>
            <person name="Tanner A.C."/>
            <person name="Dewhirst F.E."/>
            <person name="Haas B."/>
            <person name="Nusbaum C."/>
            <person name="Birren B."/>
        </authorList>
    </citation>
    <scope>NUCLEOTIDE SEQUENCE [LARGE SCALE GENOMIC DNA]</scope>
    <source>
        <strain evidence="5">1-1 BBBD Race 1</strain>
    </source>
</reference>
<dbReference type="EnsemblFungi" id="PTTG_00737-t43_1">
    <property type="protein sequence ID" value="PTTG_00737-t43_1-p1"/>
    <property type="gene ID" value="PTTG_00737"/>
</dbReference>
<dbReference type="OMA" id="LVVEMKF"/>
<evidence type="ECO:0000313" key="6">
    <source>
        <dbReference type="EnsemblFungi" id="PTTG_00737-t43_1-p1"/>
    </source>
</evidence>
<dbReference type="Pfam" id="PF00583">
    <property type="entry name" value="Acetyltransf_1"/>
    <property type="match status" value="1"/>
</dbReference>
<keyword evidence="1 3" id="KW-0808">Transferase</keyword>
<comment type="pathway">
    <text evidence="3">Nucleotide-sugar biosynthesis; UDP-N-acetyl-alpha-D-glucosamine biosynthesis; N-acetyl-alpha-D-glucosamine 1-phosphate from alpha-D-glucosamine 6-phosphate (route I): step 1/2.</text>
</comment>
<dbReference type="STRING" id="630390.A0A0C4EJ20"/>
<evidence type="ECO:0000256" key="2">
    <source>
        <dbReference type="ARBA" id="ARBA00023315"/>
    </source>
</evidence>
<evidence type="ECO:0000256" key="1">
    <source>
        <dbReference type="ARBA" id="ARBA00022679"/>
    </source>
</evidence>
<dbReference type="Gene3D" id="3.40.630.30">
    <property type="match status" value="1"/>
</dbReference>
<feature type="domain" description="N-acetyltransferase" evidence="4">
    <location>
        <begin position="28"/>
        <end position="188"/>
    </location>
</feature>
<dbReference type="Proteomes" id="UP000005240">
    <property type="component" value="Unassembled WGS sequence"/>
</dbReference>
<evidence type="ECO:0000313" key="5">
    <source>
        <dbReference type="EMBL" id="OAV87676.1"/>
    </source>
</evidence>
<dbReference type="GO" id="GO:0004343">
    <property type="term" value="F:glucosamine 6-phosphate N-acetyltransferase activity"/>
    <property type="evidence" value="ECO:0007669"/>
    <property type="project" value="UniProtKB-UniRule"/>
</dbReference>
<reference evidence="6" key="4">
    <citation type="submission" date="2025-05" db="UniProtKB">
        <authorList>
            <consortium name="EnsemblFungi"/>
        </authorList>
    </citation>
    <scope>IDENTIFICATION</scope>
    <source>
        <strain evidence="6">isolate 1-1 / race 1 (BBBD)</strain>
    </source>
</reference>
<name>A0A0C4EJ20_PUCT1</name>
<comment type="catalytic activity">
    <reaction evidence="3">
        <text>D-glucosamine 6-phosphate + acetyl-CoA = N-acetyl-D-glucosamine 6-phosphate + CoA + H(+)</text>
        <dbReference type="Rhea" id="RHEA:10292"/>
        <dbReference type="ChEBI" id="CHEBI:15378"/>
        <dbReference type="ChEBI" id="CHEBI:57287"/>
        <dbReference type="ChEBI" id="CHEBI:57288"/>
        <dbReference type="ChEBI" id="CHEBI:57513"/>
        <dbReference type="ChEBI" id="CHEBI:58725"/>
        <dbReference type="EC" id="2.3.1.4"/>
    </reaction>
</comment>
<comment type="similarity">
    <text evidence="3">Belongs to the acetyltransferase family. GNA1 subfamily.</text>
</comment>
<dbReference type="UniPathway" id="UPA00113">
    <property type="reaction ID" value="UER00529"/>
</dbReference>
<dbReference type="AlphaFoldDB" id="A0A0C4EJ20"/>
<organism evidence="5">
    <name type="scientific">Puccinia triticina (isolate 1-1 / race 1 (BBBD))</name>
    <name type="common">Brown leaf rust fungus</name>
    <dbReference type="NCBI Taxonomy" id="630390"/>
    <lineage>
        <taxon>Eukaryota</taxon>
        <taxon>Fungi</taxon>
        <taxon>Dikarya</taxon>
        <taxon>Basidiomycota</taxon>
        <taxon>Pucciniomycotina</taxon>
        <taxon>Pucciniomycetes</taxon>
        <taxon>Pucciniales</taxon>
        <taxon>Pucciniaceae</taxon>
        <taxon>Puccinia</taxon>
    </lineage>
</organism>
<dbReference type="FunFam" id="3.40.630.30:FF:000043">
    <property type="entry name" value="Glucosamine 6-phosphate N-acetyltransferase"/>
    <property type="match status" value="1"/>
</dbReference>
<keyword evidence="7" id="KW-1185">Reference proteome</keyword>
<dbReference type="CDD" id="cd04301">
    <property type="entry name" value="NAT_SF"/>
    <property type="match status" value="1"/>
</dbReference>
<reference evidence="5" key="2">
    <citation type="submission" date="2016-05" db="EMBL/GenBank/DDBJ databases">
        <title>Comparative analysis highlights variable genome content of wheat rusts and divergence of the mating loci.</title>
        <authorList>
            <person name="Cuomo C.A."/>
            <person name="Bakkeren G."/>
            <person name="Szabo L."/>
            <person name="Khalil H."/>
            <person name="Joly D."/>
            <person name="Goldberg J."/>
            <person name="Young S."/>
            <person name="Zeng Q."/>
            <person name="Fellers J."/>
        </authorList>
    </citation>
    <scope>NUCLEOTIDE SEQUENCE [LARGE SCALE GENOMIC DNA]</scope>
    <source>
        <strain evidence="5">1-1 BBBD Race 1</strain>
    </source>
</reference>
<dbReference type="InterPro" id="IPR000182">
    <property type="entry name" value="GNAT_dom"/>
</dbReference>
<accession>A0A0C4EJ20</accession>
<evidence type="ECO:0000256" key="3">
    <source>
        <dbReference type="RuleBase" id="RU365086"/>
    </source>
</evidence>
<dbReference type="VEuPathDB" id="FungiDB:PTTG_00737"/>
<dbReference type="EMBL" id="ADAS02000315">
    <property type="protein sequence ID" value="OAV87676.1"/>
    <property type="molecule type" value="Genomic_DNA"/>
</dbReference>
<dbReference type="OrthoDB" id="10039976at2759"/>
<dbReference type="PANTHER" id="PTHR13355">
    <property type="entry name" value="GLUCOSAMINE 6-PHOSPHATE N-ACETYLTRANSFERASE"/>
    <property type="match status" value="1"/>
</dbReference>
<evidence type="ECO:0000259" key="4">
    <source>
        <dbReference type="PROSITE" id="PS51186"/>
    </source>
</evidence>
<protein>
    <recommendedName>
        <fullName evidence="3">Glucosamine 6-phosphate N-acetyltransferase</fullName>
        <ecNumber evidence="3">2.3.1.4</ecNumber>
    </recommendedName>
</protein>
<dbReference type="EC" id="2.3.1.4" evidence="3"/>
<dbReference type="PANTHER" id="PTHR13355:SF11">
    <property type="entry name" value="GLUCOSAMINE 6-PHOSPHATE N-ACETYLTRANSFERASE"/>
    <property type="match status" value="1"/>
</dbReference>
<sequence length="189" mass="21433">MTFTPDSALDLLFDPKWLAENPELGADLHVRPLSKTDYQRDHLKLLAGLTSAPDTGLIDYQARFELLRDVNKATPGRPSYCIICVVRKSDDRLVASGTLLLEHKFLRACGSVGHIEDIVVDPDVRGKNLGRHIINSLTETSEKLGAYKTILDCNKDNIPFYEKCGFQHKEYEMVRYTAEEIVARHKKNF</sequence>
<dbReference type="GO" id="GO:0006048">
    <property type="term" value="P:UDP-N-acetylglucosamine biosynthetic process"/>
    <property type="evidence" value="ECO:0007669"/>
    <property type="project" value="UniProtKB-UniRule"/>
</dbReference>
<dbReference type="PROSITE" id="PS51186">
    <property type="entry name" value="GNAT"/>
    <property type="match status" value="1"/>
</dbReference>
<dbReference type="InterPro" id="IPR039143">
    <property type="entry name" value="GNPNAT1-like"/>
</dbReference>
<gene>
    <name evidence="5" type="ORF">PTTG_00737</name>
</gene>
<evidence type="ECO:0000313" key="7">
    <source>
        <dbReference type="Proteomes" id="UP000005240"/>
    </source>
</evidence>
<dbReference type="SUPFAM" id="SSF55729">
    <property type="entry name" value="Acyl-CoA N-acyltransferases (Nat)"/>
    <property type="match status" value="1"/>
</dbReference>
<dbReference type="InterPro" id="IPR016181">
    <property type="entry name" value="Acyl_CoA_acyltransferase"/>
</dbReference>